<protein>
    <submittedName>
        <fullName evidence="1">Uncharacterized protein</fullName>
    </submittedName>
</protein>
<comment type="caution">
    <text evidence="1">The sequence shown here is derived from an EMBL/GenBank/DDBJ whole genome shotgun (WGS) entry which is preliminary data.</text>
</comment>
<name>A0A8J6H886_TENMO</name>
<proteinExistence type="predicted"/>
<gene>
    <name evidence="1" type="ORF">GEV33_013599</name>
</gene>
<organism evidence="1 2">
    <name type="scientific">Tenebrio molitor</name>
    <name type="common">Yellow mealworm beetle</name>
    <dbReference type="NCBI Taxonomy" id="7067"/>
    <lineage>
        <taxon>Eukaryota</taxon>
        <taxon>Metazoa</taxon>
        <taxon>Ecdysozoa</taxon>
        <taxon>Arthropoda</taxon>
        <taxon>Hexapoda</taxon>
        <taxon>Insecta</taxon>
        <taxon>Pterygota</taxon>
        <taxon>Neoptera</taxon>
        <taxon>Endopterygota</taxon>
        <taxon>Coleoptera</taxon>
        <taxon>Polyphaga</taxon>
        <taxon>Cucujiformia</taxon>
        <taxon>Tenebrionidae</taxon>
        <taxon>Tenebrio</taxon>
    </lineage>
</organism>
<dbReference type="AlphaFoldDB" id="A0A8J6H886"/>
<reference evidence="1" key="1">
    <citation type="journal article" date="2020" name="J Insects Food Feed">
        <title>The yellow mealworm (Tenebrio molitor) genome: a resource for the emerging insects as food and feed industry.</title>
        <authorList>
            <person name="Eriksson T."/>
            <person name="Andere A."/>
            <person name="Kelstrup H."/>
            <person name="Emery V."/>
            <person name="Picard C."/>
        </authorList>
    </citation>
    <scope>NUCLEOTIDE SEQUENCE</scope>
    <source>
        <strain evidence="1">Stoneville</strain>
        <tissue evidence="1">Whole head</tissue>
    </source>
</reference>
<dbReference type="Proteomes" id="UP000719412">
    <property type="component" value="Unassembled WGS sequence"/>
</dbReference>
<evidence type="ECO:0000313" key="1">
    <source>
        <dbReference type="EMBL" id="KAH0809192.1"/>
    </source>
</evidence>
<accession>A0A8J6H886</accession>
<keyword evidence="2" id="KW-1185">Reference proteome</keyword>
<evidence type="ECO:0000313" key="2">
    <source>
        <dbReference type="Proteomes" id="UP000719412"/>
    </source>
</evidence>
<sequence>MVAGAILNIRANRGECNNSNERGQAIQIALQLRPYGANRSFANTAPVKIHAPRHPNTHSPGAPWSVCIPPNRPHQSSTSYYDFAVHVLSSIVRRPPRSLRSSERRRRFVCFILCIGGGGGVNASDLAVGDRVSRGAGKPCGTVLDAWEEAPRGLRLGKTGFDERDRWRCQTGLQIHSKAHLKRSSSSKKSQFGFFRMDCEGLSVRFPPGHVNKRRGRGRGVRSPQKHRFLLRFDSSRLEESSVQNGERATTDLYYEFDLFFGAAGSGGAPQESVSRDANVKVGAAVYPPNQY</sequence>
<reference evidence="1" key="2">
    <citation type="submission" date="2021-08" db="EMBL/GenBank/DDBJ databases">
        <authorList>
            <person name="Eriksson T."/>
        </authorList>
    </citation>
    <scope>NUCLEOTIDE SEQUENCE</scope>
    <source>
        <strain evidence="1">Stoneville</strain>
        <tissue evidence="1">Whole head</tissue>
    </source>
</reference>
<dbReference type="EMBL" id="JABDTM020028284">
    <property type="protein sequence ID" value="KAH0809192.1"/>
    <property type="molecule type" value="Genomic_DNA"/>
</dbReference>